<evidence type="ECO:0000256" key="2">
    <source>
        <dbReference type="ARBA" id="ARBA00005417"/>
    </source>
</evidence>
<evidence type="ECO:0000256" key="7">
    <source>
        <dbReference type="ARBA" id="ARBA00022967"/>
    </source>
</evidence>
<name>A0AAE4NRY8_9EURY</name>
<dbReference type="PROSITE" id="PS00211">
    <property type="entry name" value="ABC_TRANSPORTER_1"/>
    <property type="match status" value="1"/>
</dbReference>
<evidence type="ECO:0000256" key="8">
    <source>
        <dbReference type="ARBA" id="ARBA00023136"/>
    </source>
</evidence>
<keyword evidence="8" id="KW-0472">Membrane</keyword>
<comment type="subcellular location">
    <subcellularLocation>
        <location evidence="1">Cell membrane</location>
    </subcellularLocation>
</comment>
<evidence type="ECO:0000313" key="12">
    <source>
        <dbReference type="Proteomes" id="UP001245683"/>
    </source>
</evidence>
<dbReference type="FunFam" id="3.40.50.300:FF:000224">
    <property type="entry name" value="Energy-coupling factor transporter ATP-binding protein EcfA"/>
    <property type="match status" value="1"/>
</dbReference>
<keyword evidence="5" id="KW-0547">Nucleotide-binding</keyword>
<proteinExistence type="inferred from homology"/>
<dbReference type="PROSITE" id="PS50893">
    <property type="entry name" value="ABC_TRANSPORTER_2"/>
    <property type="match status" value="1"/>
</dbReference>
<keyword evidence="4" id="KW-1003">Cell membrane</keyword>
<evidence type="ECO:0000313" key="11">
    <source>
        <dbReference type="EMBL" id="MDV3103243.1"/>
    </source>
</evidence>
<accession>A0AAE4NRY8</accession>
<dbReference type="EMBL" id="JAVDZE010000001">
    <property type="protein sequence ID" value="MDV3103243.1"/>
    <property type="molecule type" value="Genomic_DNA"/>
</dbReference>
<reference evidence="11 12" key="1">
    <citation type="submission" date="2023-08" db="EMBL/GenBank/DDBJ databases">
        <title>Draft genome sequence of Thermococcus waiotapuensis WT1T, a thermophilic sulphur-dependent archaeon from order Thermococcales.</title>
        <authorList>
            <person name="Manners S.H."/>
            <person name="Carere C.R."/>
            <person name="Dhami M.K."/>
            <person name="Dobson R.C.J."/>
            <person name="Stott M.B."/>
        </authorList>
    </citation>
    <scope>NUCLEOTIDE SEQUENCE [LARGE SCALE GENOMIC DNA]</scope>
    <source>
        <strain evidence="11 12">WT1</strain>
    </source>
</reference>
<dbReference type="PANTHER" id="PTHR43553:SF25">
    <property type="entry name" value="ABC-TYPE COBALT TRANSPORT SYSTEM, ATPASE COMPONENT"/>
    <property type="match status" value="1"/>
</dbReference>
<evidence type="ECO:0000256" key="4">
    <source>
        <dbReference type="ARBA" id="ARBA00022475"/>
    </source>
</evidence>
<dbReference type="RefSeq" id="WP_315339740.1">
    <property type="nucleotide sequence ID" value="NZ_JAVDZE010000001.1"/>
</dbReference>
<dbReference type="PANTHER" id="PTHR43553">
    <property type="entry name" value="HEAVY METAL TRANSPORTER"/>
    <property type="match status" value="1"/>
</dbReference>
<comment type="similarity">
    <text evidence="2">Belongs to the ABC transporter superfamily.</text>
</comment>
<keyword evidence="12" id="KW-1185">Reference proteome</keyword>
<dbReference type="GO" id="GO:0005524">
    <property type="term" value="F:ATP binding"/>
    <property type="evidence" value="ECO:0007669"/>
    <property type="project" value="UniProtKB-KW"/>
</dbReference>
<dbReference type="GO" id="GO:0043190">
    <property type="term" value="C:ATP-binding cassette (ABC) transporter complex"/>
    <property type="evidence" value="ECO:0007669"/>
    <property type="project" value="TreeGrafter"/>
</dbReference>
<comment type="caution">
    <text evidence="11">The sequence shown here is derived from an EMBL/GenBank/DDBJ whole genome shotgun (WGS) entry which is preliminary data.</text>
</comment>
<dbReference type="GO" id="GO:0042626">
    <property type="term" value="F:ATPase-coupled transmembrane transporter activity"/>
    <property type="evidence" value="ECO:0007669"/>
    <property type="project" value="TreeGrafter"/>
</dbReference>
<evidence type="ECO:0000259" key="10">
    <source>
        <dbReference type="PROSITE" id="PS50893"/>
    </source>
</evidence>
<dbReference type="SMART" id="SM00382">
    <property type="entry name" value="AAA"/>
    <property type="match status" value="1"/>
</dbReference>
<dbReference type="InterPro" id="IPR017871">
    <property type="entry name" value="ABC_transporter-like_CS"/>
</dbReference>
<organism evidence="11 12">
    <name type="scientific">Thermococcus waiotapuensis</name>
    <dbReference type="NCBI Taxonomy" id="90909"/>
    <lineage>
        <taxon>Archaea</taxon>
        <taxon>Methanobacteriati</taxon>
        <taxon>Methanobacteriota</taxon>
        <taxon>Thermococci</taxon>
        <taxon>Thermococcales</taxon>
        <taxon>Thermococcaceae</taxon>
        <taxon>Thermococcus</taxon>
    </lineage>
</organism>
<dbReference type="Pfam" id="PF00005">
    <property type="entry name" value="ABC_tran"/>
    <property type="match status" value="1"/>
</dbReference>
<evidence type="ECO:0000256" key="1">
    <source>
        <dbReference type="ARBA" id="ARBA00004236"/>
    </source>
</evidence>
<evidence type="ECO:0000256" key="3">
    <source>
        <dbReference type="ARBA" id="ARBA00022448"/>
    </source>
</evidence>
<keyword evidence="3" id="KW-0813">Transport</keyword>
<dbReference type="InterPro" id="IPR003593">
    <property type="entry name" value="AAA+_ATPase"/>
</dbReference>
<protein>
    <submittedName>
        <fullName evidence="11">ABC transporter ATP-binding protein</fullName>
    </submittedName>
</protein>
<feature type="domain" description="ABC transporter" evidence="10">
    <location>
        <begin position="2"/>
        <end position="232"/>
    </location>
</feature>
<gene>
    <name evidence="11" type="ORF">RBI02_01600</name>
</gene>
<dbReference type="InterPro" id="IPR015856">
    <property type="entry name" value="ABC_transpr_CbiO/EcfA_su"/>
</dbReference>
<sequence>MIEVRNVRHKVGGRELLRGVSFDLHRGEVLALLGPNGSGKTTLAKMIIGLVKPDEGTILVDGIDVRKAKTSELSRKVGYVFQEPERMFFTGRVFDEVAFGPSNLGLSEVERLVERALRGVGLWDYRDRKPLSLSGGEKRKLAVACVLAMGTDYVILDEPFSNLDGHGIKAVVETVRGLKDTGKGVLLITHDVELAYALADRFVILSDGKISVSGRTGELFDVDLSAYGLRTPLLGDCYGKRSEG</sequence>
<evidence type="ECO:0000256" key="6">
    <source>
        <dbReference type="ARBA" id="ARBA00022840"/>
    </source>
</evidence>
<evidence type="ECO:0000256" key="5">
    <source>
        <dbReference type="ARBA" id="ARBA00022741"/>
    </source>
</evidence>
<keyword evidence="6 11" id="KW-0067">ATP-binding</keyword>
<dbReference type="Proteomes" id="UP001245683">
    <property type="component" value="Unassembled WGS sequence"/>
</dbReference>
<evidence type="ECO:0000256" key="9">
    <source>
        <dbReference type="ARBA" id="ARBA00025157"/>
    </source>
</evidence>
<dbReference type="InterPro" id="IPR027417">
    <property type="entry name" value="P-loop_NTPase"/>
</dbReference>
<dbReference type="InterPro" id="IPR003439">
    <property type="entry name" value="ABC_transporter-like_ATP-bd"/>
</dbReference>
<dbReference type="GO" id="GO:0016887">
    <property type="term" value="F:ATP hydrolysis activity"/>
    <property type="evidence" value="ECO:0007669"/>
    <property type="project" value="InterPro"/>
</dbReference>
<dbReference type="CDD" id="cd03225">
    <property type="entry name" value="ABC_cobalt_CbiO_domain1"/>
    <property type="match status" value="1"/>
</dbReference>
<comment type="function">
    <text evidence="9">Probably part of an ABC transporter complex. Responsible for energy coupling to the transport system.</text>
</comment>
<dbReference type="InterPro" id="IPR050095">
    <property type="entry name" value="ECF_ABC_transporter_ATP-bd"/>
</dbReference>
<dbReference type="Gene3D" id="3.40.50.300">
    <property type="entry name" value="P-loop containing nucleotide triphosphate hydrolases"/>
    <property type="match status" value="1"/>
</dbReference>
<keyword evidence="7" id="KW-1278">Translocase</keyword>
<dbReference type="AlphaFoldDB" id="A0AAE4NRY8"/>
<dbReference type="SUPFAM" id="SSF52540">
    <property type="entry name" value="P-loop containing nucleoside triphosphate hydrolases"/>
    <property type="match status" value="1"/>
</dbReference>